<evidence type="ECO:0000259" key="5">
    <source>
        <dbReference type="PROSITE" id="PS51656"/>
    </source>
</evidence>
<keyword evidence="1" id="KW-0004">4Fe-4S</keyword>
<sequence>MYLESINLSFIQPCTTDSKRIRIKANVPRNISDIFPYLNTYLKTGIYNKKANTFVFNKEHKIITMFEDNINVAKLINETEAFEVLDYIKDIINEVDEKREEITPCDELRKLPSPIEAYAYLPKLNCKKCGQETCLAFATKLIKGECKLKRCLHLYENGNESNVEKLEDMILLLGYEL</sequence>
<evidence type="ECO:0000256" key="1">
    <source>
        <dbReference type="ARBA" id="ARBA00022485"/>
    </source>
</evidence>
<evidence type="ECO:0000256" key="3">
    <source>
        <dbReference type="ARBA" id="ARBA00023004"/>
    </source>
</evidence>
<dbReference type="InterPro" id="IPR011005">
    <property type="entry name" value="Dihydropteroate_synth-like_sf"/>
</dbReference>
<evidence type="ECO:0000256" key="2">
    <source>
        <dbReference type="ARBA" id="ARBA00022723"/>
    </source>
</evidence>
<protein>
    <submittedName>
        <fullName evidence="6">Metal-binding trascriptional regulator, contains putative Fe-S cluster and ArsR family DNA binding domain</fullName>
    </submittedName>
</protein>
<evidence type="ECO:0000313" key="6">
    <source>
        <dbReference type="EMBL" id="SDL97271.1"/>
    </source>
</evidence>
<reference evidence="6 7" key="1">
    <citation type="submission" date="2016-10" db="EMBL/GenBank/DDBJ databases">
        <authorList>
            <person name="de Groot N.N."/>
        </authorList>
    </citation>
    <scope>NUCLEOTIDE SEQUENCE [LARGE SCALE GENOMIC DNA]</scope>
    <source>
        <strain evidence="6 7">DSM 797</strain>
    </source>
</reference>
<dbReference type="Gene3D" id="3.20.20.20">
    <property type="entry name" value="Dihydropteroate synthase-like"/>
    <property type="match status" value="1"/>
</dbReference>
<dbReference type="PANTHER" id="PTHR36214">
    <property type="match status" value="1"/>
</dbReference>
<accession>A0A1G9PFK4</accession>
<dbReference type="Pfam" id="PF04060">
    <property type="entry name" value="FeS"/>
    <property type="match status" value="1"/>
</dbReference>
<keyword evidence="4" id="KW-0411">Iron-sulfur</keyword>
<dbReference type="InterPro" id="IPR051069">
    <property type="entry name" value="ACDS_complex_subunit"/>
</dbReference>
<evidence type="ECO:0000313" key="7">
    <source>
        <dbReference type="Proteomes" id="UP000199068"/>
    </source>
</evidence>
<organism evidence="6 7">
    <name type="scientific">Romboutsia lituseburensis DSM 797</name>
    <dbReference type="NCBI Taxonomy" id="1121325"/>
    <lineage>
        <taxon>Bacteria</taxon>
        <taxon>Bacillati</taxon>
        <taxon>Bacillota</taxon>
        <taxon>Clostridia</taxon>
        <taxon>Peptostreptococcales</taxon>
        <taxon>Peptostreptococcaceae</taxon>
        <taxon>Romboutsia</taxon>
    </lineage>
</organism>
<keyword evidence="7" id="KW-1185">Reference proteome</keyword>
<dbReference type="PROSITE" id="PS51656">
    <property type="entry name" value="4FE4S"/>
    <property type="match status" value="1"/>
</dbReference>
<keyword evidence="3" id="KW-0408">Iron</keyword>
<dbReference type="InterPro" id="IPR007202">
    <property type="entry name" value="4Fe-4S_dom"/>
</dbReference>
<gene>
    <name evidence="6" type="ORF">SAMN04515677_104331</name>
</gene>
<keyword evidence="2" id="KW-0479">Metal-binding</keyword>
<dbReference type="RefSeq" id="WP_092725730.1">
    <property type="nucleotide sequence ID" value="NZ_FNGW01000004.1"/>
</dbReference>
<dbReference type="EMBL" id="FNGW01000004">
    <property type="protein sequence ID" value="SDL97271.1"/>
    <property type="molecule type" value="Genomic_DNA"/>
</dbReference>
<evidence type="ECO:0000256" key="4">
    <source>
        <dbReference type="ARBA" id="ARBA00023014"/>
    </source>
</evidence>
<proteinExistence type="predicted"/>
<dbReference type="AlphaFoldDB" id="A0A1G9PFK4"/>
<name>A0A1G9PFK4_9FIRM</name>
<dbReference type="PANTHER" id="PTHR36214:SF3">
    <property type="entry name" value="ACETYL-COA DECARBONYLASE_SYNTHASE COMPLEX SUBUNIT GAMMA"/>
    <property type="match status" value="1"/>
</dbReference>
<dbReference type="GO" id="GO:0046872">
    <property type="term" value="F:metal ion binding"/>
    <property type="evidence" value="ECO:0007669"/>
    <property type="project" value="UniProtKB-KW"/>
</dbReference>
<feature type="domain" description="4Fe-4S" evidence="5">
    <location>
        <begin position="109"/>
        <end position="168"/>
    </location>
</feature>
<dbReference type="Proteomes" id="UP000199068">
    <property type="component" value="Unassembled WGS sequence"/>
</dbReference>
<dbReference type="GO" id="GO:0051539">
    <property type="term" value="F:4 iron, 4 sulfur cluster binding"/>
    <property type="evidence" value="ECO:0007669"/>
    <property type="project" value="UniProtKB-KW"/>
</dbReference>
<dbReference type="STRING" id="1121325.SAMN04515677_104331"/>